<organism evidence="2 3">
    <name type="scientific">Adhaeribacter swui</name>
    <dbReference type="NCBI Taxonomy" id="2086471"/>
    <lineage>
        <taxon>Bacteria</taxon>
        <taxon>Pseudomonadati</taxon>
        <taxon>Bacteroidota</taxon>
        <taxon>Cytophagia</taxon>
        <taxon>Cytophagales</taxon>
        <taxon>Hymenobacteraceae</taxon>
        <taxon>Adhaeribacter</taxon>
    </lineage>
</organism>
<sequence>MYLRNEWLPEKFMLEKSRRMTFSENQTPELWRSFMPLRGQIKNKANANLYSVEEYDPGFFAAFNPKKAFIKWAAQEVVSLLDVPSGLETLIIPAGLYAVFLHRGSASTGAETYAFIFNHWLPASGYQLDQRPHLAIMGEKYKNEDPNSEEEIWIPVK</sequence>
<evidence type="ECO:0000259" key="1">
    <source>
        <dbReference type="SMART" id="SM00871"/>
    </source>
</evidence>
<dbReference type="SMART" id="SM00871">
    <property type="entry name" value="AraC_E_bind"/>
    <property type="match status" value="1"/>
</dbReference>
<evidence type="ECO:0000313" key="2">
    <source>
        <dbReference type="EMBL" id="QNF34751.1"/>
    </source>
</evidence>
<dbReference type="Gene3D" id="3.20.80.10">
    <property type="entry name" value="Regulatory factor, effector binding domain"/>
    <property type="match status" value="1"/>
</dbReference>
<dbReference type="InterPro" id="IPR010499">
    <property type="entry name" value="AraC_E-bd"/>
</dbReference>
<accession>A0A7G7GC67</accession>
<dbReference type="Pfam" id="PF06445">
    <property type="entry name" value="GyrI-like"/>
    <property type="match status" value="1"/>
</dbReference>
<keyword evidence="3" id="KW-1185">Reference proteome</keyword>
<gene>
    <name evidence="2" type="ORF">HUW51_19190</name>
</gene>
<dbReference type="KEGG" id="aswu:HUW51_19190"/>
<name>A0A7G7GC67_9BACT</name>
<dbReference type="AlphaFoldDB" id="A0A7G7GC67"/>
<dbReference type="Proteomes" id="UP000515237">
    <property type="component" value="Chromosome"/>
</dbReference>
<evidence type="ECO:0000313" key="3">
    <source>
        <dbReference type="Proteomes" id="UP000515237"/>
    </source>
</evidence>
<dbReference type="InterPro" id="IPR029442">
    <property type="entry name" value="GyrI-like"/>
</dbReference>
<protein>
    <submittedName>
        <fullName evidence="2">GyrI-like domain-containing protein</fullName>
    </submittedName>
</protein>
<dbReference type="EMBL" id="CP055156">
    <property type="protein sequence ID" value="QNF34751.1"/>
    <property type="molecule type" value="Genomic_DNA"/>
</dbReference>
<dbReference type="RefSeq" id="WP_185271245.1">
    <property type="nucleotide sequence ID" value="NZ_CP055156.1"/>
</dbReference>
<feature type="domain" description="AraC effector-binding" evidence="1">
    <location>
        <begin position="1"/>
        <end position="157"/>
    </location>
</feature>
<reference evidence="2 3" key="1">
    <citation type="journal article" date="2018" name="Int. J. Syst. Evol. Microbiol.">
        <title>Adhaeribacter swui sp. nov., isolated from wet mud.</title>
        <authorList>
            <person name="Kim D.U."/>
            <person name="Kim K.W."/>
            <person name="Kang M.S."/>
            <person name="Kim J.Y."/>
            <person name="Jang J.H."/>
            <person name="Kim M.K."/>
        </authorList>
    </citation>
    <scope>NUCLEOTIDE SEQUENCE [LARGE SCALE GENOMIC DNA]</scope>
    <source>
        <strain evidence="2 3">KCTC 52873</strain>
    </source>
</reference>
<dbReference type="SUPFAM" id="SSF55136">
    <property type="entry name" value="Probable bacterial effector-binding domain"/>
    <property type="match status" value="1"/>
</dbReference>
<proteinExistence type="predicted"/>
<dbReference type="InterPro" id="IPR011256">
    <property type="entry name" value="Reg_factor_effector_dom_sf"/>
</dbReference>